<comment type="caution">
    <text evidence="2">The sequence shown here is derived from an EMBL/GenBank/DDBJ whole genome shotgun (WGS) entry which is preliminary data.</text>
</comment>
<evidence type="ECO:0000313" key="2">
    <source>
        <dbReference type="EMBL" id="TLD94451.1"/>
    </source>
</evidence>
<proteinExistence type="predicted"/>
<reference evidence="1 4" key="4">
    <citation type="submission" date="2019-12" db="EMBL/GenBank/DDBJ databases">
        <title>Multi-Generational Helicobacter saguini Isolates.</title>
        <authorList>
            <person name="Mannion A."/>
            <person name="Shen Z."/>
            <person name="Fox J.G."/>
        </authorList>
    </citation>
    <scope>NUCLEOTIDE SEQUENCE [LARGE SCALE GENOMIC DNA]</scope>
    <source>
        <strain evidence="1">16-048</strain>
        <strain evidence="4">16-048 (F4)</strain>
    </source>
</reference>
<gene>
    <name evidence="1" type="ORF">DCO61_01830</name>
    <name evidence="2" type="ORF">LS64_005855</name>
</gene>
<dbReference type="PROSITE" id="PS51257">
    <property type="entry name" value="PROKAR_LIPOPROTEIN"/>
    <property type="match status" value="1"/>
</dbReference>
<keyword evidence="3" id="KW-1185">Reference proteome</keyword>
<sequence length="168" mass="18406">MRVWLALFACVTLFAGCAKNEIVHDSEVKCDSYKTYASASFEVSGDMSELVEKSAKKALTKTCYKKDDNAKLNMRVKVDSKQNLNTQEGFIKDKVDNTFSVNIVVIGQYPTDSGGLTTLTSKQNATLNLKAAPIADIGDKGELNDKEVAPFVEKNVQAALNNLYKDVP</sequence>
<accession>A0A347VRJ0</accession>
<dbReference type="Proteomes" id="UP000477070">
    <property type="component" value="Unassembled WGS sequence"/>
</dbReference>
<evidence type="ECO:0000313" key="3">
    <source>
        <dbReference type="Proteomes" id="UP000029714"/>
    </source>
</evidence>
<dbReference type="RefSeq" id="WP_034571308.1">
    <property type="nucleotide sequence ID" value="NZ_JRMP02000007.1"/>
</dbReference>
<dbReference type="AlphaFoldDB" id="A0A347VRJ0"/>
<dbReference type="EMBL" id="QBIU01000001">
    <property type="protein sequence ID" value="MWV68797.1"/>
    <property type="molecule type" value="Genomic_DNA"/>
</dbReference>
<dbReference type="OrthoDB" id="5328555at2"/>
<reference evidence="2 3" key="1">
    <citation type="journal article" date="2014" name="Genome Announc.">
        <title>Draft genome sequences of eight enterohepatic helicobacter species isolated from both laboratory and wild rodents.</title>
        <authorList>
            <person name="Sheh A."/>
            <person name="Shen Z."/>
            <person name="Fox J.G."/>
        </authorList>
    </citation>
    <scope>NUCLEOTIDE SEQUENCE [LARGE SCALE GENOMIC DNA]</scope>
    <source>
        <strain evidence="2 3">MIT 97-6194</strain>
    </source>
</reference>
<organism evidence="2 3">
    <name type="scientific">Helicobacter saguini</name>
    <dbReference type="NCBI Taxonomy" id="1548018"/>
    <lineage>
        <taxon>Bacteria</taxon>
        <taxon>Pseudomonadati</taxon>
        <taxon>Campylobacterota</taxon>
        <taxon>Epsilonproteobacteria</taxon>
        <taxon>Campylobacterales</taxon>
        <taxon>Helicobacteraceae</taxon>
        <taxon>Helicobacter</taxon>
    </lineage>
</organism>
<dbReference type="EMBL" id="JRMP02000007">
    <property type="protein sequence ID" value="TLD94451.1"/>
    <property type="molecule type" value="Genomic_DNA"/>
</dbReference>
<evidence type="ECO:0000313" key="1">
    <source>
        <dbReference type="EMBL" id="MWV68797.1"/>
    </source>
</evidence>
<dbReference type="Proteomes" id="UP000029714">
    <property type="component" value="Unassembled WGS sequence"/>
</dbReference>
<reference evidence="2 3" key="2">
    <citation type="journal article" date="2016" name="Infect. Immun.">
        <title>Helicobacter saguini, a Novel Helicobacter Isolated from Cotton-Top Tamarins with Ulcerative Colitis, Has Proinflammatory Properties and Induces Typhlocolitis and Dysplasia in Gnotobiotic IL-10-/- Mice.</title>
        <authorList>
            <person name="Shen Z."/>
            <person name="Mannion A."/>
            <person name="Whary M.T."/>
            <person name="Muthupalani S."/>
            <person name="Sheh A."/>
            <person name="Feng Y."/>
            <person name="Gong G."/>
            <person name="Vandamme P."/>
            <person name="Holcombe H.R."/>
            <person name="Paster B.J."/>
            <person name="Fox J.G."/>
        </authorList>
    </citation>
    <scope>NUCLEOTIDE SEQUENCE [LARGE SCALE GENOMIC DNA]</scope>
    <source>
        <strain evidence="2 3">MIT 97-6194</strain>
    </source>
</reference>
<dbReference type="STRING" id="1548018.LS64_05130"/>
<name>A0A347VRJ0_9HELI</name>
<evidence type="ECO:0000313" key="4">
    <source>
        <dbReference type="Proteomes" id="UP000477070"/>
    </source>
</evidence>
<reference evidence="2" key="3">
    <citation type="submission" date="2018-04" db="EMBL/GenBank/DDBJ databases">
        <authorList>
            <person name="Sheh A."/>
            <person name="Shen Z."/>
            <person name="Mannion A.J."/>
            <person name="Fox J.G."/>
        </authorList>
    </citation>
    <scope>NUCLEOTIDE SEQUENCE</scope>
    <source>
        <strain evidence="2">MIT 97-6194</strain>
    </source>
</reference>
<protein>
    <submittedName>
        <fullName evidence="2">Uncharacterized protein</fullName>
    </submittedName>
</protein>